<keyword evidence="6 9" id="KW-0067">ATP-binding</keyword>
<organism evidence="9 10">
    <name type="scientific">Pigmentiphaga aceris</name>
    <dbReference type="NCBI Taxonomy" id="1940612"/>
    <lineage>
        <taxon>Bacteria</taxon>
        <taxon>Pseudomonadati</taxon>
        <taxon>Pseudomonadota</taxon>
        <taxon>Betaproteobacteria</taxon>
        <taxon>Burkholderiales</taxon>
        <taxon>Alcaligenaceae</taxon>
        <taxon>Pigmentiphaga</taxon>
    </lineage>
</organism>
<dbReference type="SMART" id="SM00382">
    <property type="entry name" value="AAA"/>
    <property type="match status" value="2"/>
</dbReference>
<evidence type="ECO:0000256" key="3">
    <source>
        <dbReference type="ARBA" id="ARBA00022448"/>
    </source>
</evidence>
<dbReference type="InterPro" id="IPR003593">
    <property type="entry name" value="AAA+_ATPase"/>
</dbReference>
<evidence type="ECO:0000313" key="10">
    <source>
        <dbReference type="Proteomes" id="UP000325161"/>
    </source>
</evidence>
<evidence type="ECO:0000256" key="5">
    <source>
        <dbReference type="ARBA" id="ARBA00022741"/>
    </source>
</evidence>
<dbReference type="Proteomes" id="UP000325161">
    <property type="component" value="Chromosome"/>
</dbReference>
<dbReference type="InterPro" id="IPR017871">
    <property type="entry name" value="ABC_transporter-like_CS"/>
</dbReference>
<keyword evidence="4" id="KW-1003">Cell membrane</keyword>
<evidence type="ECO:0000313" key="9">
    <source>
        <dbReference type="EMBL" id="QEI07051.1"/>
    </source>
</evidence>
<keyword evidence="10" id="KW-1185">Reference proteome</keyword>
<dbReference type="NCBIfam" id="NF007739">
    <property type="entry name" value="PRK10419.1"/>
    <property type="match status" value="2"/>
</dbReference>
<dbReference type="Pfam" id="PF08352">
    <property type="entry name" value="oligo_HPY"/>
    <property type="match status" value="2"/>
</dbReference>
<dbReference type="GO" id="GO:0055085">
    <property type="term" value="P:transmembrane transport"/>
    <property type="evidence" value="ECO:0007669"/>
    <property type="project" value="UniProtKB-ARBA"/>
</dbReference>
<dbReference type="OrthoDB" id="9802772at2"/>
<dbReference type="InterPro" id="IPR013563">
    <property type="entry name" value="Oligopep_ABC_C"/>
</dbReference>
<comment type="subcellular location">
    <subcellularLocation>
        <location evidence="1">Cell inner membrane</location>
        <topology evidence="1">Peripheral membrane protein</topology>
    </subcellularLocation>
</comment>
<dbReference type="InterPro" id="IPR050388">
    <property type="entry name" value="ABC_Ni/Peptide_Import"/>
</dbReference>
<keyword evidence="5" id="KW-0547">Nucleotide-binding</keyword>
<proteinExistence type="inferred from homology"/>
<dbReference type="Gene3D" id="3.40.50.300">
    <property type="entry name" value="P-loop containing nucleotide triphosphate hydrolases"/>
    <property type="match status" value="2"/>
</dbReference>
<reference evidence="9 10" key="1">
    <citation type="submission" date="2019-08" db="EMBL/GenBank/DDBJ databases">
        <title>Amphibian skin-associated Pigmentiphaga: genome sequence and occurrence across geography and hosts.</title>
        <authorList>
            <person name="Bletz M.C."/>
            <person name="Bunk B."/>
            <person name="Sproeer C."/>
            <person name="Biwer P."/>
            <person name="Reiter S."/>
            <person name="Rabemananjara F.C.E."/>
            <person name="Schulz S."/>
            <person name="Overmann J."/>
            <person name="Vences M."/>
        </authorList>
    </citation>
    <scope>NUCLEOTIDE SEQUENCE [LARGE SCALE GENOMIC DNA]</scope>
    <source>
        <strain evidence="9 10">Mada1488</strain>
    </source>
</reference>
<dbReference type="FunFam" id="3.40.50.300:FF:000016">
    <property type="entry name" value="Oligopeptide ABC transporter ATP-binding component"/>
    <property type="match status" value="2"/>
</dbReference>
<evidence type="ECO:0000256" key="1">
    <source>
        <dbReference type="ARBA" id="ARBA00004417"/>
    </source>
</evidence>
<dbReference type="GO" id="GO:0005524">
    <property type="term" value="F:ATP binding"/>
    <property type="evidence" value="ECO:0007669"/>
    <property type="project" value="UniProtKB-KW"/>
</dbReference>
<dbReference type="PROSITE" id="PS00211">
    <property type="entry name" value="ABC_TRANSPORTER_1"/>
    <property type="match status" value="2"/>
</dbReference>
<dbReference type="AlphaFoldDB" id="A0A5C0B2T2"/>
<evidence type="ECO:0000256" key="2">
    <source>
        <dbReference type="ARBA" id="ARBA00005417"/>
    </source>
</evidence>
<dbReference type="PROSITE" id="PS50893">
    <property type="entry name" value="ABC_TRANSPORTER_2"/>
    <property type="match status" value="2"/>
</dbReference>
<dbReference type="NCBIfam" id="NF008453">
    <property type="entry name" value="PRK11308.1"/>
    <property type="match status" value="2"/>
</dbReference>
<protein>
    <submittedName>
        <fullName evidence="9">ABC transporter ATP-binding protein</fullName>
    </submittedName>
</protein>
<dbReference type="KEGG" id="pacr:FXN63_15295"/>
<evidence type="ECO:0000256" key="6">
    <source>
        <dbReference type="ARBA" id="ARBA00022840"/>
    </source>
</evidence>
<dbReference type="SUPFAM" id="SSF52540">
    <property type="entry name" value="P-loop containing nucleoside triphosphate hydrolases"/>
    <property type="match status" value="2"/>
</dbReference>
<dbReference type="PANTHER" id="PTHR43297">
    <property type="entry name" value="OLIGOPEPTIDE TRANSPORT ATP-BINDING PROTEIN APPD"/>
    <property type="match status" value="1"/>
</dbReference>
<dbReference type="InterPro" id="IPR003439">
    <property type="entry name" value="ABC_transporter-like_ATP-bd"/>
</dbReference>
<dbReference type="CDD" id="cd03257">
    <property type="entry name" value="ABC_NikE_OppD_transporters"/>
    <property type="match status" value="2"/>
</dbReference>
<name>A0A5C0B2T2_9BURK</name>
<dbReference type="GO" id="GO:0016887">
    <property type="term" value="F:ATP hydrolysis activity"/>
    <property type="evidence" value="ECO:0007669"/>
    <property type="project" value="InterPro"/>
</dbReference>
<keyword evidence="7" id="KW-0472">Membrane</keyword>
<sequence length="566" mass="61503">MSTLIDIKGLNVAFPGHHAVRGLDLQLAAGETLALVGESGCGKSTTALAIMGLLPGSARVSGSIDVDGRNLLALPERELCQVRGKHISMIFQEPMTALDPVHTVGAQVAESLRQHDGLSAKAARARAIELLDLVRLPEPQRAIDEYPHRFSGGQRQRIMIAAAIACHPRLLVADEPTTALDVTIQAQILELLDTLRRELSMGLLLITHDLGVVAQWADRVAVMYAGKKLEEAPAARFFDAPTHAYSRGLLGASLDIGSGLHYRRDRLPEIRAITDASSGHTQFTLQGGSRANAPTSLLSPPTAPLLSLIDVHTHYRSNTRQVHAVQGVSLSLARGETLGLVGESGCGKSTLSRTIMRLVDTSSGKLVFDGEDITHAGTRQLRPYRRRVQMIFQDPYSSLNPRQTVGQILDNALVIHGVDSRRARMERVTRIIDAVGLPTRSVERHPHAFSGGQRQRIAIARALILQPELVICDEPVSALDVSIQAQILNLLADLKAEFSLSYLFISHDLAVVQYIADRVMVMQAGKIVETGDHTSIWTTPTHPYTRSLIDAIPHGSRAQRENARAA</sequence>
<dbReference type="EMBL" id="CP043046">
    <property type="protein sequence ID" value="QEI07051.1"/>
    <property type="molecule type" value="Genomic_DNA"/>
</dbReference>
<comment type="similarity">
    <text evidence="2">Belongs to the ABC transporter superfamily.</text>
</comment>
<keyword evidence="3" id="KW-0813">Transport</keyword>
<dbReference type="GO" id="GO:0015833">
    <property type="term" value="P:peptide transport"/>
    <property type="evidence" value="ECO:0007669"/>
    <property type="project" value="InterPro"/>
</dbReference>
<dbReference type="InterPro" id="IPR027417">
    <property type="entry name" value="P-loop_NTPase"/>
</dbReference>
<dbReference type="PANTHER" id="PTHR43297:SF2">
    <property type="entry name" value="DIPEPTIDE TRANSPORT ATP-BINDING PROTEIN DPPD"/>
    <property type="match status" value="1"/>
</dbReference>
<evidence type="ECO:0000256" key="4">
    <source>
        <dbReference type="ARBA" id="ARBA00022475"/>
    </source>
</evidence>
<accession>A0A5C0B2T2</accession>
<feature type="domain" description="ABC transporter" evidence="8">
    <location>
        <begin position="5"/>
        <end position="250"/>
    </location>
</feature>
<dbReference type="GO" id="GO:0005886">
    <property type="term" value="C:plasma membrane"/>
    <property type="evidence" value="ECO:0007669"/>
    <property type="project" value="UniProtKB-SubCell"/>
</dbReference>
<feature type="domain" description="ABC transporter" evidence="8">
    <location>
        <begin position="306"/>
        <end position="549"/>
    </location>
</feature>
<dbReference type="RefSeq" id="WP_148816098.1">
    <property type="nucleotide sequence ID" value="NZ_CP043046.1"/>
</dbReference>
<evidence type="ECO:0000256" key="7">
    <source>
        <dbReference type="ARBA" id="ARBA00023136"/>
    </source>
</evidence>
<evidence type="ECO:0000259" key="8">
    <source>
        <dbReference type="PROSITE" id="PS50893"/>
    </source>
</evidence>
<dbReference type="Pfam" id="PF00005">
    <property type="entry name" value="ABC_tran"/>
    <property type="match status" value="2"/>
</dbReference>
<gene>
    <name evidence="9" type="ORF">FXN63_15295</name>
</gene>